<reference evidence="4 5" key="1">
    <citation type="journal article" date="2022" name="Cell">
        <title>Repeat-based holocentromeres influence genome architecture and karyotype evolution.</title>
        <authorList>
            <person name="Hofstatter P.G."/>
            <person name="Thangavel G."/>
            <person name="Lux T."/>
            <person name="Neumann P."/>
            <person name="Vondrak T."/>
            <person name="Novak P."/>
            <person name="Zhang M."/>
            <person name="Costa L."/>
            <person name="Castellani M."/>
            <person name="Scott A."/>
            <person name="Toegelov H."/>
            <person name="Fuchs J."/>
            <person name="Mata-Sucre Y."/>
            <person name="Dias Y."/>
            <person name="Vanzela A.L.L."/>
            <person name="Huettel B."/>
            <person name="Almeida C.C.S."/>
            <person name="Simkova H."/>
            <person name="Souza G."/>
            <person name="Pedrosa-Harand A."/>
            <person name="Macas J."/>
            <person name="Mayer K.F.X."/>
            <person name="Houben A."/>
            <person name="Marques A."/>
        </authorList>
    </citation>
    <scope>NUCLEOTIDE SEQUENCE [LARGE SCALE GENOMIC DNA]</scope>
    <source>
        <strain evidence="4">RhyTen1mFocal</strain>
    </source>
</reference>
<dbReference type="GO" id="GO:0006629">
    <property type="term" value="P:lipid metabolic process"/>
    <property type="evidence" value="ECO:0007669"/>
    <property type="project" value="InterPro"/>
</dbReference>
<dbReference type="CDD" id="cd00519">
    <property type="entry name" value="Lipase_3"/>
    <property type="match status" value="1"/>
</dbReference>
<feature type="domain" description="Fungal lipase-type" evidence="3">
    <location>
        <begin position="403"/>
        <end position="540"/>
    </location>
</feature>
<accession>A0AAD5Z4Y2</accession>
<dbReference type="InterPro" id="IPR043367">
    <property type="entry name" value="PLIP1/2/3"/>
</dbReference>
<protein>
    <recommendedName>
        <fullName evidence="3">Fungal lipase-type domain-containing protein</fullName>
    </recommendedName>
</protein>
<dbReference type="InterPro" id="IPR029058">
    <property type="entry name" value="AB_hydrolase_fold"/>
</dbReference>
<dbReference type="GO" id="GO:0008970">
    <property type="term" value="F:phospholipase A1 activity"/>
    <property type="evidence" value="ECO:0007669"/>
    <property type="project" value="InterPro"/>
</dbReference>
<comment type="caution">
    <text evidence="4">The sequence shown here is derived from an EMBL/GenBank/DDBJ whole genome shotgun (WGS) entry which is preliminary data.</text>
</comment>
<gene>
    <name evidence="4" type="ORF">LUZ61_016132</name>
</gene>
<evidence type="ECO:0000259" key="3">
    <source>
        <dbReference type="Pfam" id="PF01764"/>
    </source>
</evidence>
<evidence type="ECO:0000256" key="2">
    <source>
        <dbReference type="SAM" id="Phobius"/>
    </source>
</evidence>
<dbReference type="EMBL" id="JAMRDG010000002">
    <property type="protein sequence ID" value="KAJ3686968.1"/>
    <property type="molecule type" value="Genomic_DNA"/>
</dbReference>
<feature type="region of interest" description="Disordered" evidence="1">
    <location>
        <begin position="128"/>
        <end position="147"/>
    </location>
</feature>
<sequence length="757" mass="84014">MESLRFVRGISTPPPVSVGPYGVGGCGTHHPAHVSTAAHASKPSQAQVSGGPLNNNNPYMFLRPLRRLWPGNGDAIREEKKSQEGHVASLEASTSTSEEEEEEREKVNWILGGLAARRNGEDAIVREGHVAAPEASTSKESEAKEERREANWVLNILRVRSETGERTAEIKSGDVRSDGDENDEDDDDDDDDETVGCVVADDEEEMDDEKEIDRSSFEKLLKRVSLDEMRIYAKMSYLSNLTYSIKRIKPQNLLEYHKLRYVTSSLDKKELNLQSGTTPDQKPAQTKDPKPKTQQPEISASFAYDIAASAASYLQSTAKGIFPFGSGKPHNGDKIGSKPGEKESVPNDLLNEASFVATTNSVTAVVAAKEERKEEIAKDLNSSVSSPCEWFVCDDDLNGTRFFVIQGSESLASWQANLLFEPVEFEGLDVLVHRGIYEAAKGIYMQMLPLVESHYNSWGSAATFRFTGHSLGGSLALLINLMLLNRGVVPSSTLLPVITFGAPAVMCGGDYLLRKLGLSMDHVHGITMHRDIVPRAFSCNYPDNVAQILKAVNGNFRNHRCLVNQKLLYEPMGKLLILQPDERFSPPHHLLPPGCGLYLLSRLGKPKSLLRAAQSAFLNSPHPLEILSDRGSYGTGGAIQRDHDMSSYMKSVRSVIRHEIKLKRKIKRQQRRHVWWPLVVPHGTDPSIIMASPDAWSPHAADDRDRLDFSKMFRGGRETIRRFKGLLVSRNMHLLVIVFLLPARLLIMGPLSLVKLN</sequence>
<dbReference type="AlphaFoldDB" id="A0AAD5Z4Y2"/>
<dbReference type="Pfam" id="PF01764">
    <property type="entry name" value="Lipase_3"/>
    <property type="match status" value="1"/>
</dbReference>
<keyword evidence="2" id="KW-1133">Transmembrane helix</keyword>
<keyword evidence="2" id="KW-0472">Membrane</keyword>
<keyword evidence="2" id="KW-0812">Transmembrane</keyword>
<feature type="compositionally biased region" description="Basic and acidic residues" evidence="1">
    <location>
        <begin position="137"/>
        <end position="147"/>
    </location>
</feature>
<dbReference type="InterPro" id="IPR002921">
    <property type="entry name" value="Fungal_lipase-type"/>
</dbReference>
<feature type="region of interest" description="Disordered" evidence="1">
    <location>
        <begin position="78"/>
        <end position="105"/>
    </location>
</feature>
<feature type="region of interest" description="Disordered" evidence="1">
    <location>
        <begin position="165"/>
        <end position="213"/>
    </location>
</feature>
<evidence type="ECO:0000313" key="5">
    <source>
        <dbReference type="Proteomes" id="UP001210211"/>
    </source>
</evidence>
<dbReference type="Gene3D" id="3.40.50.1820">
    <property type="entry name" value="alpha/beta hydrolase"/>
    <property type="match status" value="1"/>
</dbReference>
<feature type="compositionally biased region" description="Acidic residues" evidence="1">
    <location>
        <begin position="180"/>
        <end position="210"/>
    </location>
</feature>
<feature type="compositionally biased region" description="Polar residues" evidence="1">
    <location>
        <begin position="272"/>
        <end position="284"/>
    </location>
</feature>
<dbReference type="SUPFAM" id="SSF53474">
    <property type="entry name" value="alpha/beta-Hydrolases"/>
    <property type="match status" value="1"/>
</dbReference>
<dbReference type="PANTHER" id="PTHR46483">
    <property type="entry name" value="PHOSPHOLIPASE A1 PLIP2, CHLOROPLASTIC"/>
    <property type="match status" value="1"/>
</dbReference>
<feature type="region of interest" description="Disordered" evidence="1">
    <location>
        <begin position="270"/>
        <end position="296"/>
    </location>
</feature>
<dbReference type="PROSITE" id="PS51257">
    <property type="entry name" value="PROKAR_LIPOPROTEIN"/>
    <property type="match status" value="1"/>
</dbReference>
<proteinExistence type="predicted"/>
<name>A0AAD5Z4Y2_9POAL</name>
<dbReference type="Proteomes" id="UP001210211">
    <property type="component" value="Unassembled WGS sequence"/>
</dbReference>
<evidence type="ECO:0000256" key="1">
    <source>
        <dbReference type="SAM" id="MobiDB-lite"/>
    </source>
</evidence>
<feature type="compositionally biased region" description="Basic and acidic residues" evidence="1">
    <location>
        <begin position="165"/>
        <end position="179"/>
    </location>
</feature>
<keyword evidence="5" id="KW-1185">Reference proteome</keyword>
<organism evidence="4 5">
    <name type="scientific">Rhynchospora tenuis</name>
    <dbReference type="NCBI Taxonomy" id="198213"/>
    <lineage>
        <taxon>Eukaryota</taxon>
        <taxon>Viridiplantae</taxon>
        <taxon>Streptophyta</taxon>
        <taxon>Embryophyta</taxon>
        <taxon>Tracheophyta</taxon>
        <taxon>Spermatophyta</taxon>
        <taxon>Magnoliopsida</taxon>
        <taxon>Liliopsida</taxon>
        <taxon>Poales</taxon>
        <taxon>Cyperaceae</taxon>
        <taxon>Cyperoideae</taxon>
        <taxon>Rhynchosporeae</taxon>
        <taxon>Rhynchospora</taxon>
    </lineage>
</organism>
<feature type="transmembrane region" description="Helical" evidence="2">
    <location>
        <begin position="732"/>
        <end position="754"/>
    </location>
</feature>
<evidence type="ECO:0000313" key="4">
    <source>
        <dbReference type="EMBL" id="KAJ3686968.1"/>
    </source>
</evidence>
<dbReference type="PANTHER" id="PTHR46483:SF4">
    <property type="entry name" value="PHOSPHOLIPASE A1 PLIP2, CHLOROPLASTIC"/>
    <property type="match status" value="1"/>
</dbReference>